<dbReference type="Proteomes" id="UP000255101">
    <property type="component" value="Unassembled WGS sequence"/>
</dbReference>
<evidence type="ECO:0000313" key="2">
    <source>
        <dbReference type="EMBL" id="SUB62087.1"/>
    </source>
</evidence>
<proteinExistence type="predicted"/>
<dbReference type="RefSeq" id="WP_019595772.1">
    <property type="nucleotide sequence ID" value="NZ_FOVA01000025.1"/>
</dbReference>
<gene>
    <name evidence="2" type="ORF">NCTC11460_02095</name>
</gene>
<reference evidence="2 3" key="1">
    <citation type="submission" date="2018-06" db="EMBL/GenBank/DDBJ databases">
        <authorList>
            <consortium name="Pathogen Informatics"/>
            <person name="Doyle S."/>
        </authorList>
    </citation>
    <scope>NUCLEOTIDE SEQUENCE [LARGE SCALE GENOMIC DNA]</scope>
    <source>
        <strain evidence="2 3">NCTC11460</strain>
    </source>
</reference>
<protein>
    <submittedName>
        <fullName evidence="2">Uncharacterized protein</fullName>
    </submittedName>
</protein>
<feature type="coiled-coil region" evidence="1">
    <location>
        <begin position="272"/>
        <end position="304"/>
    </location>
</feature>
<name>A0A379CKK6_9FIRM</name>
<dbReference type="AlphaFoldDB" id="A0A379CKK6"/>
<keyword evidence="1" id="KW-0175">Coiled coil</keyword>
<sequence>MAFKKPTVRKTITDISQAMIYIRSTKKFGKTTLFRDIVLEKYNDPGCGLLLGIGSEYGYALLDDLNVTQIESWKDLEELVAWLASNDEDAKKIKMIGLDTIDELIPLAEQEICRQWERKKKEKCDTINEAYNGFGRGQQKATELIKKLTSKLRRMNIGVIAIAHTKLRTIIDKGSEGTEGYQVLTSNLETRYESLFGDIFDFVLTGNIDRQIKDGVAISDERRLYFRGNTRIDAGGRFAAGSVPEYMVFENENNASEFIKIVEEGMRNSLRNKKTDEEYEQYKKEVMQEKIDESKKNLLEEEEKNKDNIYIDFALNKGEEFIRKNYSNEIFKDKIKEFLVKNDAKKIQELPSDELVLLIRYGVEELGFSMDI</sequence>
<evidence type="ECO:0000256" key="1">
    <source>
        <dbReference type="SAM" id="Coils"/>
    </source>
</evidence>
<accession>A0A379CKK6</accession>
<dbReference type="Pfam" id="PF13479">
    <property type="entry name" value="AAA_24"/>
    <property type="match status" value="1"/>
</dbReference>
<organism evidence="2 3">
    <name type="scientific">Peptostreptococcus anaerobius</name>
    <dbReference type="NCBI Taxonomy" id="1261"/>
    <lineage>
        <taxon>Bacteria</taxon>
        <taxon>Bacillati</taxon>
        <taxon>Bacillota</taxon>
        <taxon>Clostridia</taxon>
        <taxon>Peptostreptococcales</taxon>
        <taxon>Peptostreptococcaceae</taxon>
        <taxon>Peptostreptococcus</taxon>
    </lineage>
</organism>
<evidence type="ECO:0000313" key="3">
    <source>
        <dbReference type="Proteomes" id="UP000255101"/>
    </source>
</evidence>
<dbReference type="EMBL" id="UGTB01000004">
    <property type="protein sequence ID" value="SUB62087.1"/>
    <property type="molecule type" value="Genomic_DNA"/>
</dbReference>